<dbReference type="OrthoDB" id="271479at2759"/>
<sequence length="565" mass="63219">MRTSLMLHRGALSPTTSLLWMLHPTRVAGQRGGASGGDHSGNDDALNGSAPSSSSNSTAATSSSNDSQITTTTSGVDSLEKRQLKEAEKKGSTLGFMRRQEFDSHTWMLKNFAEAETLPSGIKVFNLPPAPRADHDFEMYQKTTSDFISPVNPNSLSGVGLGAGFGSRPDKRLGWLRPKKDHLSPLPPEVEEKRIMAQIHKDGNQDVPEAKTPEERKQQIERMLQYMKSYDGTALSRQEHFLLVDLDYEKDSLLFGNTRQDFIQNVEKLKQVILQYNKWERTDNIYYYTTLFIKFASVWLLVDCVQTYQRFRVLRDSLDEFEEMTHEEINALKEKRGVDFAKVRAELISNPPDFTPVVKTILEERRKAIVDETVLNARAAKEAAEKKSVETLLADTMKQALGGDSSASDTSSTPPVTTAAQPNKTMEIMKSASHPMDTTFEVATQRREAAEKRKLDMEKFAAPTVDDSQKKNTSIVGRTVGFVTSLFKKKPSDSVIGRGSNAIVLDEPLSQADYARFSYAAAPTSIATVRAVRRLMLPRSDDFTQMVREEMLEYKAAKDASTEYR</sequence>
<evidence type="ECO:0000256" key="1">
    <source>
        <dbReference type="SAM" id="MobiDB-lite"/>
    </source>
</evidence>
<accession>A0A0S4JAR7</accession>
<dbReference type="AlphaFoldDB" id="A0A0S4JAR7"/>
<dbReference type="EMBL" id="CYKH01001090">
    <property type="protein sequence ID" value="CUG83132.1"/>
    <property type="molecule type" value="Genomic_DNA"/>
</dbReference>
<feature type="region of interest" description="Disordered" evidence="1">
    <location>
        <begin position="29"/>
        <end position="92"/>
    </location>
</feature>
<dbReference type="VEuPathDB" id="TriTrypDB:BSAL_87465"/>
<feature type="region of interest" description="Disordered" evidence="1">
    <location>
        <begin position="401"/>
        <end position="422"/>
    </location>
</feature>
<reference evidence="3" key="1">
    <citation type="submission" date="2015-09" db="EMBL/GenBank/DDBJ databases">
        <authorList>
            <consortium name="Pathogen Informatics"/>
        </authorList>
    </citation>
    <scope>NUCLEOTIDE SEQUENCE [LARGE SCALE GENOMIC DNA]</scope>
    <source>
        <strain evidence="3">Lake Konstanz</strain>
    </source>
</reference>
<gene>
    <name evidence="2" type="ORF">BSAL_87465</name>
</gene>
<dbReference type="Proteomes" id="UP000051952">
    <property type="component" value="Unassembled WGS sequence"/>
</dbReference>
<feature type="compositionally biased region" description="Gly residues" evidence="1">
    <location>
        <begin position="30"/>
        <end position="39"/>
    </location>
</feature>
<keyword evidence="3" id="KW-1185">Reference proteome</keyword>
<proteinExistence type="predicted"/>
<dbReference type="OMA" id="HPMDTTF"/>
<name>A0A0S4JAR7_BODSA</name>
<evidence type="ECO:0000313" key="3">
    <source>
        <dbReference type="Proteomes" id="UP000051952"/>
    </source>
</evidence>
<feature type="compositionally biased region" description="Basic and acidic residues" evidence="1">
    <location>
        <begin position="78"/>
        <end position="91"/>
    </location>
</feature>
<feature type="compositionally biased region" description="Low complexity" evidence="1">
    <location>
        <begin position="49"/>
        <end position="67"/>
    </location>
</feature>
<evidence type="ECO:0000313" key="2">
    <source>
        <dbReference type="EMBL" id="CUG83132.1"/>
    </source>
</evidence>
<feature type="compositionally biased region" description="Low complexity" evidence="1">
    <location>
        <begin position="404"/>
        <end position="420"/>
    </location>
</feature>
<organism evidence="2 3">
    <name type="scientific">Bodo saltans</name>
    <name type="common">Flagellated protozoan</name>
    <dbReference type="NCBI Taxonomy" id="75058"/>
    <lineage>
        <taxon>Eukaryota</taxon>
        <taxon>Discoba</taxon>
        <taxon>Euglenozoa</taxon>
        <taxon>Kinetoplastea</taxon>
        <taxon>Metakinetoplastina</taxon>
        <taxon>Eubodonida</taxon>
        <taxon>Bodonidae</taxon>
        <taxon>Bodo</taxon>
    </lineage>
</organism>
<protein>
    <submittedName>
        <fullName evidence="2">Uncharacterized protein</fullName>
    </submittedName>
</protein>